<organism evidence="1 2">
    <name type="scientific">Phaeodactylibacter xiamenensis</name>
    <dbReference type="NCBI Taxonomy" id="1524460"/>
    <lineage>
        <taxon>Bacteria</taxon>
        <taxon>Pseudomonadati</taxon>
        <taxon>Bacteroidota</taxon>
        <taxon>Saprospiria</taxon>
        <taxon>Saprospirales</taxon>
        <taxon>Haliscomenobacteraceae</taxon>
        <taxon>Phaeodactylibacter</taxon>
    </lineage>
</organism>
<dbReference type="EMBL" id="JPOS01000018">
    <property type="protein sequence ID" value="KGE88744.1"/>
    <property type="molecule type" value="Genomic_DNA"/>
</dbReference>
<protein>
    <submittedName>
        <fullName evidence="1">Uncharacterized protein</fullName>
    </submittedName>
</protein>
<sequence length="92" mass="10593">MKNANLVFLLLGVLLWPSCESQETGIRLTSSERIRIDSLAKKQIDSLVPVLDSLCTANKDNLIEQALDSIIELRQQEEQTLRERIMRKQQQQ</sequence>
<reference evidence="1 2" key="1">
    <citation type="journal article" date="2014" name="Int. J. Syst. Evol. Microbiol.">
        <title>Phaeodactylibacter xiamenensis gen. nov., sp. nov., a member of the family Saprospiraceae isolated from the marine alga Phaeodactylum tricornutum.</title>
        <authorList>
            <person name="Chen Z.Jr."/>
            <person name="Lei X."/>
            <person name="Lai Q."/>
            <person name="Li Y."/>
            <person name="Zhang B."/>
            <person name="Zhang J."/>
            <person name="Zhang H."/>
            <person name="Yang L."/>
            <person name="Zheng W."/>
            <person name="Tian Y."/>
            <person name="Yu Z."/>
            <person name="Xu H.Jr."/>
            <person name="Zheng T."/>
        </authorList>
    </citation>
    <scope>NUCLEOTIDE SEQUENCE [LARGE SCALE GENOMIC DNA]</scope>
    <source>
        <strain evidence="1 2">KD52</strain>
    </source>
</reference>
<keyword evidence="2" id="KW-1185">Reference proteome</keyword>
<gene>
    <name evidence="1" type="ORF">IX84_08820</name>
</gene>
<dbReference type="RefSeq" id="WP_044218633.1">
    <property type="nucleotide sequence ID" value="NZ_JBKAGJ010000018.1"/>
</dbReference>
<comment type="caution">
    <text evidence="1">The sequence shown here is derived from an EMBL/GenBank/DDBJ whole genome shotgun (WGS) entry which is preliminary data.</text>
</comment>
<dbReference type="Proteomes" id="UP000029736">
    <property type="component" value="Unassembled WGS sequence"/>
</dbReference>
<dbReference type="STRING" id="1524460.IX84_08820"/>
<evidence type="ECO:0000313" key="2">
    <source>
        <dbReference type="Proteomes" id="UP000029736"/>
    </source>
</evidence>
<evidence type="ECO:0000313" key="1">
    <source>
        <dbReference type="EMBL" id="KGE88744.1"/>
    </source>
</evidence>
<dbReference type="AlphaFoldDB" id="A0A098S839"/>
<name>A0A098S839_9BACT</name>
<proteinExistence type="predicted"/>
<accession>A0A098S839</accession>
<dbReference type="OrthoDB" id="1496009at2"/>